<dbReference type="EMBL" id="CP139487">
    <property type="protein sequence ID" value="WPU66779.1"/>
    <property type="molecule type" value="Genomic_DNA"/>
</dbReference>
<dbReference type="AlphaFoldDB" id="A0AAX4HTY1"/>
<dbReference type="Proteomes" id="UP001324634">
    <property type="component" value="Chromosome"/>
</dbReference>
<keyword evidence="2" id="KW-1185">Reference proteome</keyword>
<accession>A0AAX4HTY1</accession>
<dbReference type="KEGG" id="psti:SOO65_08465"/>
<evidence type="ECO:0000313" key="1">
    <source>
        <dbReference type="EMBL" id="WPU66779.1"/>
    </source>
</evidence>
<dbReference type="RefSeq" id="WP_321399327.1">
    <property type="nucleotide sequence ID" value="NZ_CP139487.1"/>
</dbReference>
<reference evidence="1 2" key="1">
    <citation type="submission" date="2023-11" db="EMBL/GenBank/DDBJ databases">
        <title>Peredibacter starrii A3.12.</title>
        <authorList>
            <person name="Mitchell R.J."/>
        </authorList>
    </citation>
    <scope>NUCLEOTIDE SEQUENCE [LARGE SCALE GENOMIC DNA]</scope>
    <source>
        <strain evidence="1 2">A3.12</strain>
    </source>
</reference>
<organism evidence="1 2">
    <name type="scientific">Peredibacter starrii</name>
    <dbReference type="NCBI Taxonomy" id="28202"/>
    <lineage>
        <taxon>Bacteria</taxon>
        <taxon>Pseudomonadati</taxon>
        <taxon>Bdellovibrionota</taxon>
        <taxon>Bacteriovoracia</taxon>
        <taxon>Bacteriovoracales</taxon>
        <taxon>Bacteriovoracaceae</taxon>
        <taxon>Peredibacter</taxon>
    </lineage>
</organism>
<proteinExistence type="predicted"/>
<name>A0AAX4HTY1_9BACT</name>
<protein>
    <submittedName>
        <fullName evidence="1">Uncharacterized protein</fullName>
    </submittedName>
</protein>
<evidence type="ECO:0000313" key="2">
    <source>
        <dbReference type="Proteomes" id="UP001324634"/>
    </source>
</evidence>
<gene>
    <name evidence="1" type="ORF">SOO65_08465</name>
</gene>
<sequence>MKILIILATCFIFPIYAQTDIPHSLTRLAEIKDKESEAYVFLAHQAAMDARLAANSALEGENSSLALKILGLALESMPHRNDLKDLRNKTLDTYIGITKKLEEDVEKNCELLKDRYSFLNSFAPDAITKVAYDKRCIRTAKTKDAFKIPEPKLLKNLESEFKANISHNTENFPYVDVLNNTFMLFSSLLGEDFKVTCHPLKIVEGKIHGTCVANSPEKNTYKEASLKYCAFLNELLIVPTGKHSVTCTIDGRNHIFQTSDDIYNVYVKAVDNAAFDDDIPVLVSMDMSLVKKNETTIVPVLLRINQKDIKAGKFPISTLEKAPDEIFFESLQPMTVFDIAADEAQDLQEIIFNIDRKKTYESYKNHYEASIKQDIECQQMEAKLDSLKPSREKKALKKNFAEKCPAGGNLKTKLLRD</sequence>